<keyword evidence="3" id="KW-1185">Reference proteome</keyword>
<keyword evidence="1" id="KW-1133">Transmembrane helix</keyword>
<protein>
    <submittedName>
        <fullName evidence="4">Uncharacterized protein</fullName>
    </submittedName>
</protein>
<evidence type="ECO:0000256" key="2">
    <source>
        <dbReference type="SAM" id="SignalP"/>
    </source>
</evidence>
<name>A0A914E4P3_9BILA</name>
<sequence>MLLSELFNFVFIFVCVYPIQTACAPYDKVANVTTARPEIHNPFAYYYILIAVIIVALIVIMLAILYFVLDL</sequence>
<organism evidence="3 4">
    <name type="scientific">Acrobeloides nanus</name>
    <dbReference type="NCBI Taxonomy" id="290746"/>
    <lineage>
        <taxon>Eukaryota</taxon>
        <taxon>Metazoa</taxon>
        <taxon>Ecdysozoa</taxon>
        <taxon>Nematoda</taxon>
        <taxon>Chromadorea</taxon>
        <taxon>Rhabditida</taxon>
        <taxon>Tylenchina</taxon>
        <taxon>Cephalobomorpha</taxon>
        <taxon>Cephaloboidea</taxon>
        <taxon>Cephalobidae</taxon>
        <taxon>Acrobeloides</taxon>
    </lineage>
</organism>
<feature type="signal peptide" evidence="2">
    <location>
        <begin position="1"/>
        <end position="23"/>
    </location>
</feature>
<keyword evidence="1" id="KW-0472">Membrane</keyword>
<keyword evidence="1" id="KW-0812">Transmembrane</keyword>
<dbReference type="AlphaFoldDB" id="A0A914E4P3"/>
<accession>A0A914E4P3</accession>
<keyword evidence="2" id="KW-0732">Signal</keyword>
<dbReference type="WBParaSite" id="ACRNAN_scaffold5485.g18302.t1">
    <property type="protein sequence ID" value="ACRNAN_scaffold5485.g18302.t1"/>
    <property type="gene ID" value="ACRNAN_scaffold5485.g18302"/>
</dbReference>
<feature type="transmembrane region" description="Helical" evidence="1">
    <location>
        <begin position="45"/>
        <end position="69"/>
    </location>
</feature>
<evidence type="ECO:0000313" key="4">
    <source>
        <dbReference type="WBParaSite" id="ACRNAN_scaffold5485.g18302.t1"/>
    </source>
</evidence>
<feature type="chain" id="PRO_5037643214" evidence="2">
    <location>
        <begin position="24"/>
        <end position="71"/>
    </location>
</feature>
<evidence type="ECO:0000256" key="1">
    <source>
        <dbReference type="SAM" id="Phobius"/>
    </source>
</evidence>
<evidence type="ECO:0000313" key="3">
    <source>
        <dbReference type="Proteomes" id="UP000887540"/>
    </source>
</evidence>
<dbReference type="Proteomes" id="UP000887540">
    <property type="component" value="Unplaced"/>
</dbReference>
<reference evidence="4" key="1">
    <citation type="submission" date="2022-11" db="UniProtKB">
        <authorList>
            <consortium name="WormBaseParasite"/>
        </authorList>
    </citation>
    <scope>IDENTIFICATION</scope>
</reference>
<proteinExistence type="predicted"/>